<sequence length="90" mass="9703">MNKFSSRLGVFALAMGISIYGWTANPCRPIAQACMQLGYYKGGAKVGKGLIENCVIPVVNNNKVLSNASFSPSVLQQCNAFITAKMQSRQ</sequence>
<keyword evidence="2" id="KW-1185">Reference proteome</keyword>
<organism evidence="1 2">
    <name type="scientific">Legionella maioricensis</name>
    <dbReference type="NCBI Taxonomy" id="2896528"/>
    <lineage>
        <taxon>Bacteria</taxon>
        <taxon>Pseudomonadati</taxon>
        <taxon>Pseudomonadota</taxon>
        <taxon>Gammaproteobacteria</taxon>
        <taxon>Legionellales</taxon>
        <taxon>Legionellaceae</taxon>
        <taxon>Legionella</taxon>
    </lineage>
</organism>
<accession>A0A9X2CZ43</accession>
<dbReference type="RefSeq" id="WP_250419334.1">
    <property type="nucleotide sequence ID" value="NZ_JAJKBJ010000003.1"/>
</dbReference>
<evidence type="ECO:0000313" key="2">
    <source>
        <dbReference type="Proteomes" id="UP001139721"/>
    </source>
</evidence>
<gene>
    <name evidence="1" type="ORF">LOX96_04570</name>
</gene>
<protein>
    <submittedName>
        <fullName evidence="1">Uncharacterized protein</fullName>
    </submittedName>
</protein>
<reference evidence="1" key="1">
    <citation type="submission" date="2021-11" db="EMBL/GenBank/DDBJ databases">
        <title>Legionella maioricencis sp. nov., a new species isolated from hot water samples in Mallorca.</title>
        <authorList>
            <person name="Crespi S."/>
            <person name="Drasar V."/>
            <person name="Salva-Serra F."/>
            <person name="Jaen-Luchoro D."/>
            <person name="Pineiro-Iglesias B."/>
            <person name="Aliaga F."/>
            <person name="Fernandez-Juarez V."/>
            <person name="Coll G."/>
            <person name="Moore E.R.B."/>
            <person name="Bennasar-Figueras A."/>
        </authorList>
    </citation>
    <scope>NUCLEOTIDE SEQUENCE</scope>
    <source>
        <strain evidence="1">HCPI-6</strain>
    </source>
</reference>
<dbReference type="Proteomes" id="UP001139721">
    <property type="component" value="Unassembled WGS sequence"/>
</dbReference>
<name>A0A9X2CZ43_9GAMM</name>
<proteinExistence type="predicted"/>
<evidence type="ECO:0000313" key="1">
    <source>
        <dbReference type="EMBL" id="MCL9683357.1"/>
    </source>
</evidence>
<comment type="caution">
    <text evidence="1">The sequence shown here is derived from an EMBL/GenBank/DDBJ whole genome shotgun (WGS) entry which is preliminary data.</text>
</comment>
<dbReference type="AlphaFoldDB" id="A0A9X2CZ43"/>
<dbReference type="EMBL" id="JAJKBJ010000003">
    <property type="protein sequence ID" value="MCL9683357.1"/>
    <property type="molecule type" value="Genomic_DNA"/>
</dbReference>